<proteinExistence type="inferred from homology"/>
<keyword evidence="1" id="KW-0808">Transferase</keyword>
<dbReference type="EMBL" id="JASCXW010000002">
    <property type="protein sequence ID" value="MDI6452152.1"/>
    <property type="molecule type" value="Genomic_DNA"/>
</dbReference>
<dbReference type="Pfam" id="PF01128">
    <property type="entry name" value="IspD"/>
    <property type="match status" value="1"/>
</dbReference>
<dbReference type="EC" id="4.6.1.12" evidence="4 5"/>
<dbReference type="GO" id="GO:0019288">
    <property type="term" value="P:isopentenyl diphosphate biosynthetic process, methylerythritol 4-phosphate pathway"/>
    <property type="evidence" value="ECO:0007669"/>
    <property type="project" value="UniProtKB-UniRule"/>
</dbReference>
<evidence type="ECO:0000313" key="7">
    <source>
        <dbReference type="EMBL" id="MDI6452152.1"/>
    </source>
</evidence>
<sequence length="374" mass="41992">MNTALIVAAGTGSRAGTSQSKILYPIHNKPLFMYSLETFLSLGYKIVLVVSKDDINDIKQYVSEDIKLVIGGKTRSESVMLGLKEVQTPYVYIHDAARPLISKQMVLEVEKALEYHDAVLLAEKLTSALKKYEQSEVTSSLNRNEYLLSQTPQAFLTEKIRYAYIRNDLAYDDDISLYQAFYPEEKIYVVFNTEPNLKVTYPQDFLYVKLHLEGDEPMRIGHSFDIHQLVDNRSLILGGIQLPHHKGLLGHSDADVLLHAISEAMLGALGLGDLGTFYPDTSSTFKDISSMKILIQVYDMIRQKGYEIGNIDTTIYAEQPKINPYIKEIKQNIAKSLNISPDQVSVKATTYEKMDAIGKEDAIAAEAVVLLKKV</sequence>
<keyword evidence="2" id="KW-0548">Nucleotidyltransferase</keyword>
<feature type="binding site" evidence="4">
    <location>
        <begin position="349"/>
        <end position="352"/>
    </location>
    <ligand>
        <name>4-CDP-2-C-methyl-D-erythritol 2-phosphate</name>
        <dbReference type="ChEBI" id="CHEBI:57919"/>
    </ligand>
</feature>
<name>A0AAW6U2M6_9MOLU</name>
<feature type="site" description="Transition state stabilizer" evidence="4">
    <location>
        <position position="251"/>
    </location>
</feature>
<dbReference type="RefSeq" id="WP_282838567.1">
    <property type="nucleotide sequence ID" value="NZ_JASCXW010000002.1"/>
</dbReference>
<comment type="caution">
    <text evidence="7">The sequence shown here is derived from an EMBL/GenBank/DDBJ whole genome shotgun (WGS) entry which is preliminary data.</text>
</comment>
<dbReference type="GO" id="GO:0008685">
    <property type="term" value="F:2-C-methyl-D-erythritol 2,4-cyclodiphosphate synthase activity"/>
    <property type="evidence" value="ECO:0007669"/>
    <property type="project" value="UniProtKB-UniRule"/>
</dbReference>
<comment type="similarity">
    <text evidence="4 5">Belongs to the IspF family.</text>
</comment>
<dbReference type="GO" id="GO:0070567">
    <property type="term" value="F:cytidylyltransferase activity"/>
    <property type="evidence" value="ECO:0007669"/>
    <property type="project" value="InterPro"/>
</dbReference>
<keyword evidence="8" id="KW-1185">Reference proteome</keyword>
<reference evidence="7" key="1">
    <citation type="submission" date="2023-05" db="EMBL/GenBank/DDBJ databases">
        <title>Mariniplasma microaerophilum sp. nov., a novel anaerobic mollicute isolated from terrestrial mud volcano, Taman Peninsula, Russia.</title>
        <authorList>
            <person name="Khomyakova M.A."/>
            <person name="Merkel A.Y."/>
            <person name="Slobodkin A.I."/>
        </authorList>
    </citation>
    <scope>NUCLEOTIDE SEQUENCE</scope>
    <source>
        <strain evidence="7">M4Ah</strain>
    </source>
</reference>
<feature type="domain" description="2-C-methyl-D-erythritol 2,4-cyclodiphosphate synthase" evidence="6">
    <location>
        <begin position="218"/>
        <end position="371"/>
    </location>
</feature>
<protein>
    <recommendedName>
        <fullName evidence="4 5">2-C-methyl-D-erythritol 2,4-cyclodiphosphate synthase</fullName>
        <shortName evidence="4">MECDP-synthase</shortName>
        <shortName evidence="4">MECPP-synthase</shortName>
        <shortName evidence="4">MECPS</shortName>
        <ecNumber evidence="4 5">4.6.1.12</ecNumber>
    </recommendedName>
</protein>
<evidence type="ECO:0000256" key="1">
    <source>
        <dbReference type="ARBA" id="ARBA00022679"/>
    </source>
</evidence>
<feature type="binding site" evidence="4">
    <location>
        <position position="259"/>
    </location>
    <ligand>
        <name>a divalent metal cation</name>
        <dbReference type="ChEBI" id="CHEBI:60240"/>
    </ligand>
</feature>
<evidence type="ECO:0000313" key="8">
    <source>
        <dbReference type="Proteomes" id="UP001431532"/>
    </source>
</evidence>
<dbReference type="InterPro" id="IPR034683">
    <property type="entry name" value="IspD/TarI"/>
</dbReference>
<dbReference type="PANTHER" id="PTHR43181">
    <property type="entry name" value="2-C-METHYL-D-ERYTHRITOL 2,4-CYCLODIPHOSPHATE SYNTHASE, CHLOROPLASTIC"/>
    <property type="match status" value="1"/>
</dbReference>
<dbReference type="CDD" id="cd02516">
    <property type="entry name" value="CDP-ME_synthetase"/>
    <property type="match status" value="1"/>
</dbReference>
<dbReference type="Pfam" id="PF02542">
    <property type="entry name" value="YgbB"/>
    <property type="match status" value="1"/>
</dbReference>
<keyword evidence="4" id="KW-0479">Metal-binding</keyword>
<dbReference type="Gene3D" id="3.90.550.10">
    <property type="entry name" value="Spore Coat Polysaccharide Biosynthesis Protein SpsA, Chain A"/>
    <property type="match status" value="1"/>
</dbReference>
<evidence type="ECO:0000256" key="2">
    <source>
        <dbReference type="ARBA" id="ARBA00022695"/>
    </source>
</evidence>
<dbReference type="SUPFAM" id="SSF69765">
    <property type="entry name" value="IpsF-like"/>
    <property type="match status" value="1"/>
</dbReference>
<feature type="binding site" evidence="4">
    <location>
        <begin position="251"/>
        <end position="252"/>
    </location>
    <ligand>
        <name>4-CDP-2-C-methyl-D-erythritol 2-phosphate</name>
        <dbReference type="ChEBI" id="CHEBI:57919"/>
    </ligand>
</feature>
<feature type="binding site" evidence="4">
    <location>
        <begin position="225"/>
        <end position="227"/>
    </location>
    <ligand>
        <name>4-CDP-2-C-methyl-D-erythritol 2-phosphate</name>
        <dbReference type="ChEBI" id="CHEBI:57919"/>
    </ligand>
</feature>
<dbReference type="HAMAP" id="MF_00107">
    <property type="entry name" value="IspF"/>
    <property type="match status" value="1"/>
</dbReference>
<feature type="site" description="Transition state stabilizer" evidence="4">
    <location>
        <position position="350"/>
    </location>
</feature>
<dbReference type="Gene3D" id="3.30.1330.50">
    <property type="entry name" value="2-C-methyl-D-erythritol 2,4-cyclodiphosphate synthase"/>
    <property type="match status" value="1"/>
</dbReference>
<gene>
    <name evidence="4 7" type="primary">ispF</name>
    <name evidence="7" type="ORF">QJ521_01140</name>
</gene>
<comment type="function">
    <text evidence="4">Involved in the biosynthesis of isopentenyl diphosphate (IPP) and dimethylallyl diphosphate (DMAPP), two major building blocks of isoprenoid compounds. Catalyzes the conversion of 4-diphosphocytidyl-2-C-methyl-D-erythritol 2-phosphate (CDP-ME2P) to 2-C-methyl-D-erythritol 2,4-cyclodiphosphate (ME-CPP) with a corresponding release of cytidine 5-monophosphate (CMP).</text>
</comment>
<dbReference type="CDD" id="cd00554">
    <property type="entry name" value="MECDP_synthase"/>
    <property type="match status" value="1"/>
</dbReference>
<comment type="cofactor">
    <cofactor evidence="4">
        <name>a divalent metal cation</name>
        <dbReference type="ChEBI" id="CHEBI:60240"/>
    </cofactor>
    <text evidence="4">Binds 1 divalent metal cation per subunit.</text>
</comment>
<dbReference type="InterPro" id="IPR003526">
    <property type="entry name" value="MECDP_synthase"/>
</dbReference>
<accession>A0AAW6U2M6</accession>
<dbReference type="GO" id="GO:0046872">
    <property type="term" value="F:metal ion binding"/>
    <property type="evidence" value="ECO:0007669"/>
    <property type="project" value="UniProtKB-KW"/>
</dbReference>
<evidence type="ECO:0000256" key="5">
    <source>
        <dbReference type="RuleBase" id="RU004395"/>
    </source>
</evidence>
<keyword evidence="3" id="KW-0511">Multifunctional enzyme</keyword>
<evidence type="ECO:0000256" key="3">
    <source>
        <dbReference type="ARBA" id="ARBA00023268"/>
    </source>
</evidence>
<dbReference type="Proteomes" id="UP001431532">
    <property type="component" value="Unassembled WGS sequence"/>
</dbReference>
<dbReference type="AlphaFoldDB" id="A0AAW6U2M6"/>
<comment type="subunit">
    <text evidence="4">Homotrimer.</text>
</comment>
<evidence type="ECO:0000256" key="4">
    <source>
        <dbReference type="HAMAP-Rule" id="MF_00107"/>
    </source>
</evidence>
<dbReference type="InterPro" id="IPR036571">
    <property type="entry name" value="MECDP_synthase_sf"/>
</dbReference>
<dbReference type="GO" id="GO:0016114">
    <property type="term" value="P:terpenoid biosynthetic process"/>
    <property type="evidence" value="ECO:0007669"/>
    <property type="project" value="InterPro"/>
</dbReference>
<feature type="binding site" evidence="4">
    <location>
        <begin position="273"/>
        <end position="275"/>
    </location>
    <ligand>
        <name>4-CDP-2-C-methyl-D-erythritol 2-phosphate</name>
        <dbReference type="ChEBI" id="CHEBI:57919"/>
    </ligand>
</feature>
<comment type="catalytic activity">
    <reaction evidence="4 5">
        <text>4-CDP-2-C-methyl-D-erythritol 2-phosphate = 2-C-methyl-D-erythritol 2,4-cyclic diphosphate + CMP</text>
        <dbReference type="Rhea" id="RHEA:23864"/>
        <dbReference type="ChEBI" id="CHEBI:57919"/>
        <dbReference type="ChEBI" id="CHEBI:58483"/>
        <dbReference type="ChEBI" id="CHEBI:60377"/>
        <dbReference type="EC" id="4.6.1.12"/>
    </reaction>
</comment>
<comment type="caution">
    <text evidence="4">Lacks conserved residue(s) required for the propagation of feature annotation.</text>
</comment>
<feature type="binding site" evidence="4">
    <location>
        <position position="225"/>
    </location>
    <ligand>
        <name>a divalent metal cation</name>
        <dbReference type="ChEBI" id="CHEBI:60240"/>
    </ligand>
</feature>
<dbReference type="PANTHER" id="PTHR43181:SF1">
    <property type="entry name" value="2-C-METHYL-D-ERYTHRITOL 2,4-CYCLODIPHOSPHATE SYNTHASE, CHLOROPLASTIC"/>
    <property type="match status" value="1"/>
</dbReference>
<dbReference type="NCBIfam" id="TIGR00151">
    <property type="entry name" value="ispF"/>
    <property type="match status" value="1"/>
</dbReference>
<keyword evidence="4 5" id="KW-0414">Isoprene biosynthesis</keyword>
<evidence type="ECO:0000259" key="6">
    <source>
        <dbReference type="Pfam" id="PF02542"/>
    </source>
</evidence>
<organism evidence="7 8">
    <name type="scientific">Peloplasma aerotolerans</name>
    <dbReference type="NCBI Taxonomy" id="3044389"/>
    <lineage>
        <taxon>Bacteria</taxon>
        <taxon>Bacillati</taxon>
        <taxon>Mycoplasmatota</taxon>
        <taxon>Mollicutes</taxon>
        <taxon>Acholeplasmatales</taxon>
        <taxon>Acholeplasmataceae</taxon>
        <taxon>Peloplasma</taxon>
    </lineage>
</organism>
<comment type="pathway">
    <text evidence="4">Isoprenoid biosynthesis; isopentenyl diphosphate biosynthesis via DXP pathway; isopentenyl diphosphate from 1-deoxy-D-xylulose 5-phosphate: step 4/6.</text>
</comment>
<feature type="binding site" evidence="4">
    <location>
        <position position="227"/>
    </location>
    <ligand>
        <name>a divalent metal cation</name>
        <dbReference type="ChEBI" id="CHEBI:60240"/>
    </ligand>
</feature>
<dbReference type="InterPro" id="IPR029044">
    <property type="entry name" value="Nucleotide-diphossugar_trans"/>
</dbReference>
<feature type="binding site" evidence="4">
    <location>
        <position position="359"/>
    </location>
    <ligand>
        <name>4-CDP-2-C-methyl-D-erythritol 2-phosphate</name>
        <dbReference type="ChEBI" id="CHEBI:57919"/>
    </ligand>
</feature>
<keyword evidence="4 5" id="KW-0456">Lyase</keyword>
<dbReference type="SUPFAM" id="SSF53448">
    <property type="entry name" value="Nucleotide-diphospho-sugar transferases"/>
    <property type="match status" value="1"/>
</dbReference>